<protein>
    <submittedName>
        <fullName evidence="9">Signaling protein DOCK180</fullName>
    </submittedName>
</protein>
<dbReference type="Gene3D" id="1.25.40.410">
    <property type="match status" value="1"/>
</dbReference>
<dbReference type="InterPro" id="IPR056372">
    <property type="entry name" value="TPR_DOCK"/>
</dbReference>
<dbReference type="Pfam" id="PF06920">
    <property type="entry name" value="DHR-2_Lobe_A"/>
    <property type="match status" value="1"/>
</dbReference>
<keyword evidence="4" id="KW-0344">Guanine-nucleotide releasing factor</keyword>
<dbReference type="Gene3D" id="1.20.58.740">
    <property type="match status" value="1"/>
</dbReference>
<dbReference type="Pfam" id="PF20421">
    <property type="entry name" value="DHR-2_Lobe_C"/>
    <property type="match status" value="1"/>
</dbReference>
<dbReference type="InterPro" id="IPR043161">
    <property type="entry name" value="DOCK_C_lobe_A"/>
</dbReference>
<dbReference type="GO" id="GO:0005085">
    <property type="term" value="F:guanyl-nucleotide exchange factor activity"/>
    <property type="evidence" value="ECO:0007669"/>
    <property type="project" value="UniProtKB-KW"/>
</dbReference>
<evidence type="ECO:0000256" key="1">
    <source>
        <dbReference type="ARBA" id="ARBA00004496"/>
    </source>
</evidence>
<dbReference type="InterPro" id="IPR046770">
    <property type="entry name" value="DOCKER_Lobe_B"/>
</dbReference>
<dbReference type="InterPro" id="IPR027007">
    <property type="entry name" value="C2_DOCK-type_domain"/>
</dbReference>
<evidence type="ECO:0000313" key="9">
    <source>
        <dbReference type="EMBL" id="CDZ98211.1"/>
    </source>
</evidence>
<feature type="compositionally biased region" description="Low complexity" evidence="6">
    <location>
        <begin position="2052"/>
        <end position="2061"/>
    </location>
</feature>
<dbReference type="InterPro" id="IPR046769">
    <property type="entry name" value="DOCKER_Lobe_A"/>
</dbReference>
<evidence type="ECO:0000259" key="8">
    <source>
        <dbReference type="PROSITE" id="PS51651"/>
    </source>
</evidence>
<feature type="region of interest" description="Disordered" evidence="6">
    <location>
        <begin position="2052"/>
        <end position="2074"/>
    </location>
</feature>
<keyword evidence="2" id="KW-0963">Cytoplasm</keyword>
<feature type="domain" description="C2 DOCK-type" evidence="7">
    <location>
        <begin position="699"/>
        <end position="926"/>
    </location>
</feature>
<dbReference type="Pfam" id="PF14429">
    <property type="entry name" value="DOCK-C2"/>
    <property type="match status" value="1"/>
</dbReference>
<evidence type="ECO:0000256" key="3">
    <source>
        <dbReference type="ARBA" id="ARBA00022553"/>
    </source>
</evidence>
<dbReference type="Pfam" id="PF20422">
    <property type="entry name" value="DHR-2_Lobe_B"/>
    <property type="match status" value="1"/>
</dbReference>
<dbReference type="InterPro" id="IPR043162">
    <property type="entry name" value="DOCK_C_lobe_C"/>
</dbReference>
<dbReference type="GO" id="GO:0005737">
    <property type="term" value="C:cytoplasm"/>
    <property type="evidence" value="ECO:0007669"/>
    <property type="project" value="UniProtKB-SubCell"/>
</dbReference>
<dbReference type="PROSITE" id="PS51651">
    <property type="entry name" value="DOCKER"/>
    <property type="match status" value="1"/>
</dbReference>
<dbReference type="CDD" id="cd08679">
    <property type="entry name" value="C2_DOCK180_related"/>
    <property type="match status" value="1"/>
</dbReference>
<evidence type="ECO:0000256" key="2">
    <source>
        <dbReference type="ARBA" id="ARBA00022490"/>
    </source>
</evidence>
<comment type="similarity">
    <text evidence="5">Belongs to the DOCK family.</text>
</comment>
<reference evidence="9" key="1">
    <citation type="submission" date="2014-08" db="EMBL/GenBank/DDBJ databases">
        <authorList>
            <person name="Sharma Rahul"/>
            <person name="Thines Marco"/>
        </authorList>
    </citation>
    <scope>NUCLEOTIDE SEQUENCE</scope>
</reference>
<dbReference type="InterPro" id="IPR042455">
    <property type="entry name" value="DOCK_N_sub1"/>
</dbReference>
<feature type="region of interest" description="Disordered" evidence="6">
    <location>
        <begin position="169"/>
        <end position="225"/>
    </location>
</feature>
<dbReference type="CDD" id="cd11684">
    <property type="entry name" value="DHR2_DOCK"/>
    <property type="match status" value="1"/>
</dbReference>
<dbReference type="PANTHER" id="PTHR45653">
    <property type="entry name" value="DEDICATOR OF CYTOKINESIS"/>
    <property type="match status" value="1"/>
</dbReference>
<dbReference type="GO" id="GO:0005886">
    <property type="term" value="C:plasma membrane"/>
    <property type="evidence" value="ECO:0007669"/>
    <property type="project" value="TreeGrafter"/>
</dbReference>
<dbReference type="GO" id="GO:0031267">
    <property type="term" value="F:small GTPase binding"/>
    <property type="evidence" value="ECO:0007669"/>
    <property type="project" value="TreeGrafter"/>
</dbReference>
<name>A0A0F7SH62_PHARH</name>
<dbReference type="EMBL" id="LN483326">
    <property type="protein sequence ID" value="CDZ98211.1"/>
    <property type="molecule type" value="Genomic_DNA"/>
</dbReference>
<dbReference type="Pfam" id="PF23554">
    <property type="entry name" value="TPR_DOCK"/>
    <property type="match status" value="1"/>
</dbReference>
<dbReference type="Gene3D" id="2.60.40.150">
    <property type="entry name" value="C2 domain"/>
    <property type="match status" value="1"/>
</dbReference>
<evidence type="ECO:0000256" key="6">
    <source>
        <dbReference type="SAM" id="MobiDB-lite"/>
    </source>
</evidence>
<evidence type="ECO:0000259" key="7">
    <source>
        <dbReference type="PROSITE" id="PS51650"/>
    </source>
</evidence>
<feature type="domain" description="DOCKER" evidence="8">
    <location>
        <begin position="1637"/>
        <end position="2050"/>
    </location>
</feature>
<feature type="compositionally biased region" description="Polar residues" evidence="6">
    <location>
        <begin position="2124"/>
        <end position="2133"/>
    </location>
</feature>
<feature type="region of interest" description="Disordered" evidence="6">
    <location>
        <begin position="361"/>
        <end position="381"/>
    </location>
</feature>
<evidence type="ECO:0000256" key="4">
    <source>
        <dbReference type="ARBA" id="ARBA00022658"/>
    </source>
</evidence>
<dbReference type="InterPro" id="IPR032376">
    <property type="entry name" value="DOCK_N"/>
</dbReference>
<dbReference type="PANTHER" id="PTHR45653:SF10">
    <property type="entry name" value="MYOBLAST CITY, ISOFORM B"/>
    <property type="match status" value="1"/>
</dbReference>
<feature type="region of interest" description="Disordered" evidence="6">
    <location>
        <begin position="2121"/>
        <end position="2141"/>
    </location>
</feature>
<proteinExistence type="inferred from homology"/>
<keyword evidence="3" id="KW-0597">Phosphoprotein</keyword>
<organism evidence="9">
    <name type="scientific">Phaffia rhodozyma</name>
    <name type="common">Yeast</name>
    <name type="synonym">Xanthophyllomyces dendrorhous</name>
    <dbReference type="NCBI Taxonomy" id="264483"/>
    <lineage>
        <taxon>Eukaryota</taxon>
        <taxon>Fungi</taxon>
        <taxon>Dikarya</taxon>
        <taxon>Basidiomycota</taxon>
        <taxon>Agaricomycotina</taxon>
        <taxon>Tremellomycetes</taxon>
        <taxon>Cystofilobasidiales</taxon>
        <taxon>Mrakiaceae</taxon>
        <taxon>Phaffia</taxon>
    </lineage>
</organism>
<comment type="subcellular location">
    <subcellularLocation>
        <location evidence="1">Cytoplasm</location>
    </subcellularLocation>
</comment>
<dbReference type="InterPro" id="IPR027357">
    <property type="entry name" value="DOCKER_dom"/>
</dbReference>
<dbReference type="PROSITE" id="PS51650">
    <property type="entry name" value="C2_DOCK"/>
    <property type="match status" value="1"/>
</dbReference>
<dbReference type="InterPro" id="IPR046773">
    <property type="entry name" value="DOCKER_Lobe_C"/>
</dbReference>
<dbReference type="Gene3D" id="1.20.1270.350">
    <property type="entry name" value="Dedicator of cytokinesis N-terminal subdomain"/>
    <property type="match status" value="1"/>
</dbReference>
<dbReference type="InterPro" id="IPR035892">
    <property type="entry name" value="C2_domain_sf"/>
</dbReference>
<feature type="compositionally biased region" description="Basic and acidic residues" evidence="6">
    <location>
        <begin position="186"/>
        <end position="195"/>
    </location>
</feature>
<dbReference type="Pfam" id="PF16172">
    <property type="entry name" value="DOCK_N"/>
    <property type="match status" value="1"/>
</dbReference>
<dbReference type="InterPro" id="IPR026791">
    <property type="entry name" value="DOCK"/>
</dbReference>
<evidence type="ECO:0000256" key="5">
    <source>
        <dbReference type="PROSITE-ProRule" id="PRU00983"/>
    </source>
</evidence>
<sequence length="2201" mass="246328">MSSINQRPELRQVEGWEPLPKIAFGFAIHPFHPSTVLSKTSTRSTNLNDTFYSNSCMADLEVGDEIYAFERYIPNQGVAQDMWYRGYIVSSSQVPVHILANQQQQQQNKAETSAVFPSPFAKEIPLPEPSVTLGIFPASFVHIREELEDAEKKLTSACSEHAKSIDRKRGKASMEALAEEEEEEIEGGRGREGENLRSSNGDLQKRTPKLAPPIPSLKAGDETAKGTTEPLVDEIACALREWHFRLFVYLLEQNYALFHTVRAHISALHIARRQLIDSNLDMEELDSLRRDCVARLVRGNVIQGLEVIVRHPSKGGLVVGSTDKLESKGNDTELVSGTRMFTMQVASAYITSATKSTALDIPMSSSRDKSSSAPLPSLNRKKSLSVVPSSIFSRNRLDSGPEPSLRWRTTTSDSRVAPSLLSSDSPPSVDYFHLFLELRAFVANLCIPGETAELFFSLYSDALKQFITEEFLVILDHQGNPVSNPLVPVRTLFQDLGVQDVEDIMLVCKIIRRGGMKMSIIPSTQSTIYDSNQTGITSALTADSDHRSSNLSHTSLLLNQHASSSTSALENNNSQPGANLYRASRGTSGVFRRPFGCAVVKLGHLVNTSEISETKSVELKMKIFKPAIEADFASIHEDIINGRMDMFERSSRTDDIAIDIRFFHGHLPRILRSNSSLLQDTPCTQRLGFPDVVFPDQNRNDFYVKLWSASFHQVPTGSGAGAGGGGSIRIRKGISSIGFGGSSVATHQAFQVDLEVRDRDGRIVDNAISQGSREHSVREYSSIVFNKSSAPTFGELVKISNVLPDSMRDCHLFFTFRQRLFSTSTSTTTSNSEKIDGMIEDQEKPFAFAFVPLLPEEDGSFLPDGDHVLILYRTTEELNHINPKLYLSLPFSSAAKTHLELNKVSSTLSRTVHPIRDSLSIRSFLCSTTFTQSEVLVRFLHWKKNDLMSNPSELTSVLKQLTFVSEVEICKVLSATLDTLFGIIVDASDDPEVEGLVFDALVRVLGIVQDRRFSNFQKVLDVYIDGHFSSANVWKKLISAMSRLLKLKTSQQLRAAIKVWRYIFRLISRSRELQKIQEASMMGGTSERLVEHLEMSFKDGLHLLLRDFTDLMKIDQPSIIGTQTIALQYFSDIIPDLSKTFNASELSDIIVKFSDSAARLSGKGAIWKLLLHLQTVKSVVFEDPTVRAALIPSLICWIKPHLGRFLATPSDAEISAAQDTARISWIECLRISINILAVMLDRLSESLATADQKALIQEQENVDLVFSCLPKILDSYHELRDVETLQAIDRHRPLATVLALVPIVFPSSYPFALVGYLPRRENDTSTVLQGFNILLGEISIVLLEMISLQTPKLLRIFLEDQLEFQGQERFDHTALSFFQIATSILAYDAFPDNWINIAILAHLSILKFTDQITTIMASLLPQDSNLAPSAIELWKAAFKTIFAIVGSKQLVIESFGPQKCRAVWRLGGDLREESSLVLHRMWQSLGHTNESGSITSWSGRHHAHFLTFVSDILSLCLSHHDSSRIRAVEILYTMFVSEWSANGSISKVESEMIDKLDIIFMQGGGGDDLTRAYFVSNLRAMFSSSRVDPQLRAQAIDFLDSVDRFLSLLLSLRDLPKGEEYEDDRTVCALRLLNFIRRIGGKDALYISYVHQLVDVHVRNGDFVEAGLTLKLHASLYEWNLSEFVEPFSYGSMEFPRQSHFRRKESILMQVIDYLGRGSFYELAASICQEVESQHSSVTFDYNRLAELLSHRAQLVESIVTKQRPSPQYFLVSYFGPFPIAVRDRQFIFRGGAWEKYGAFCDRLQNNHPSATLIKSIVRSTESSEQLRIQIVAVTPEPDRSLAVFNQNVPREIRSYHEFNNVSVFSYSRPFNKHGRVDEEINIAEVYLEKVYLTTEESFPTILRRSEVKECRRVEISPIQNALDDVHGKTKELTELEARYTTMIETMEETNTSPLSMALNGAVDAPINGGIPAWRAAFFSEVYAAQHPEEIEAIEELRTSIDLYTMVIERCLVLHGLLCPNSMSPFHITMEQFFRKNFAEEIKRLSLGRLSSSTFSSIPSSRPEQPGNSPSPISTIIKSKLFQARSSRDSHSPDLISSSVLQGSPGKTSVNLKTAILKAGRPPNSYQSSMNAPSISQSSLQGTSSFDAARIKSERTRTVSSSLFVANDSKRAGQDSPLITKGEKRFSKLGSMIRRRAVPPE</sequence>
<accession>A0A0F7SH62</accession>
<dbReference type="GO" id="GO:0007264">
    <property type="term" value="P:small GTPase-mediated signal transduction"/>
    <property type="evidence" value="ECO:0007669"/>
    <property type="project" value="InterPro"/>
</dbReference>